<feature type="region of interest" description="Disordered" evidence="1">
    <location>
        <begin position="63"/>
        <end position="84"/>
    </location>
</feature>
<evidence type="ECO:0000313" key="2">
    <source>
        <dbReference type="EMBL" id="GMN61028.1"/>
    </source>
</evidence>
<comment type="caution">
    <text evidence="2">The sequence shown here is derived from an EMBL/GenBank/DDBJ whole genome shotgun (WGS) entry which is preliminary data.</text>
</comment>
<feature type="compositionally biased region" description="Polar residues" evidence="1">
    <location>
        <begin position="74"/>
        <end position="84"/>
    </location>
</feature>
<reference evidence="2" key="1">
    <citation type="submission" date="2023-07" db="EMBL/GenBank/DDBJ databases">
        <title>draft genome sequence of fig (Ficus carica).</title>
        <authorList>
            <person name="Takahashi T."/>
            <person name="Nishimura K."/>
        </authorList>
    </citation>
    <scope>NUCLEOTIDE SEQUENCE</scope>
</reference>
<evidence type="ECO:0000256" key="1">
    <source>
        <dbReference type="SAM" id="MobiDB-lite"/>
    </source>
</evidence>
<dbReference type="EMBL" id="BTGU01000105">
    <property type="protein sequence ID" value="GMN61028.1"/>
    <property type="molecule type" value="Genomic_DNA"/>
</dbReference>
<keyword evidence="3" id="KW-1185">Reference proteome</keyword>
<dbReference type="Proteomes" id="UP001187192">
    <property type="component" value="Unassembled WGS sequence"/>
</dbReference>
<dbReference type="AlphaFoldDB" id="A0AA88DT67"/>
<name>A0AA88DT67_FICCA</name>
<evidence type="ECO:0000313" key="3">
    <source>
        <dbReference type="Proteomes" id="UP001187192"/>
    </source>
</evidence>
<organism evidence="2 3">
    <name type="scientific">Ficus carica</name>
    <name type="common">Common fig</name>
    <dbReference type="NCBI Taxonomy" id="3494"/>
    <lineage>
        <taxon>Eukaryota</taxon>
        <taxon>Viridiplantae</taxon>
        <taxon>Streptophyta</taxon>
        <taxon>Embryophyta</taxon>
        <taxon>Tracheophyta</taxon>
        <taxon>Spermatophyta</taxon>
        <taxon>Magnoliopsida</taxon>
        <taxon>eudicotyledons</taxon>
        <taxon>Gunneridae</taxon>
        <taxon>Pentapetalae</taxon>
        <taxon>rosids</taxon>
        <taxon>fabids</taxon>
        <taxon>Rosales</taxon>
        <taxon>Moraceae</taxon>
        <taxon>Ficeae</taxon>
        <taxon>Ficus</taxon>
    </lineage>
</organism>
<accession>A0AA88DT67</accession>
<sequence>MIGDYSLQQTQGNFEFVGIDDILIKSLAWCVGKNCAKHGIGRATMDEENTQPTVDQHNSFKASCTLNEKEPRVSDQQPTPNASK</sequence>
<proteinExistence type="predicted"/>
<protein>
    <submittedName>
        <fullName evidence="2">Uncharacterized protein</fullName>
    </submittedName>
</protein>
<gene>
    <name evidence="2" type="ORF">TIFTF001_030136</name>
</gene>